<dbReference type="InterPro" id="IPR038085">
    <property type="entry name" value="Rnp2-like_sf"/>
</dbReference>
<dbReference type="GO" id="GO:0005730">
    <property type="term" value="C:nucleolus"/>
    <property type="evidence" value="ECO:0007669"/>
    <property type="project" value="TreeGrafter"/>
</dbReference>
<dbReference type="Pfam" id="PF01900">
    <property type="entry name" value="RNase_P_Rpp14"/>
    <property type="match status" value="1"/>
</dbReference>
<organism evidence="8">
    <name type="scientific">Kwoniella pini CBS 10737</name>
    <dbReference type="NCBI Taxonomy" id="1296096"/>
    <lineage>
        <taxon>Eukaryota</taxon>
        <taxon>Fungi</taxon>
        <taxon>Dikarya</taxon>
        <taxon>Basidiomycota</taxon>
        <taxon>Agaricomycotina</taxon>
        <taxon>Tremellomycetes</taxon>
        <taxon>Tremellales</taxon>
        <taxon>Cryptococcaceae</taxon>
        <taxon>Kwoniella</taxon>
    </lineage>
</organism>
<dbReference type="GO" id="GO:0004526">
    <property type="term" value="F:ribonuclease P activity"/>
    <property type="evidence" value="ECO:0007669"/>
    <property type="project" value="UniProtKB-EC"/>
</dbReference>
<comment type="catalytic activity">
    <reaction evidence="5">
        <text>Endonucleolytic cleavage of RNA, removing 5'-extranucleotides from tRNA precursor.</text>
        <dbReference type="EC" id="3.1.26.5"/>
    </reaction>
</comment>
<dbReference type="InterPro" id="IPR016819">
    <property type="entry name" value="RNase_P/MRP_POP5"/>
</dbReference>
<dbReference type="EMBL" id="KI894007">
    <property type="protein sequence ID" value="OCF53637.1"/>
    <property type="molecule type" value="Genomic_DNA"/>
</dbReference>
<evidence type="ECO:0000313" key="8">
    <source>
        <dbReference type="EMBL" id="OCF53637.1"/>
    </source>
</evidence>
<evidence type="ECO:0000313" key="10">
    <source>
        <dbReference type="Proteomes" id="UP000094020"/>
    </source>
</evidence>
<keyword evidence="4" id="KW-0539">Nucleus</keyword>
<dbReference type="Proteomes" id="UP000094020">
    <property type="component" value="Chromosome 1"/>
</dbReference>
<dbReference type="EC" id="3.1.26.5" evidence="5"/>
<dbReference type="KEGG" id="kpin:30169312"/>
<dbReference type="SUPFAM" id="SSF160350">
    <property type="entry name" value="Rnp2-like"/>
    <property type="match status" value="1"/>
</dbReference>
<evidence type="ECO:0000256" key="2">
    <source>
        <dbReference type="ARBA" id="ARBA00010800"/>
    </source>
</evidence>
<dbReference type="GO" id="GO:0030681">
    <property type="term" value="C:multimeric ribonuclease P complex"/>
    <property type="evidence" value="ECO:0007669"/>
    <property type="project" value="TreeGrafter"/>
</dbReference>
<gene>
    <name evidence="8" type="ORF">I206_00943</name>
    <name evidence="9" type="ORF">I206_100381</name>
</gene>
<dbReference type="GeneID" id="30169312"/>
<dbReference type="GO" id="GO:0033204">
    <property type="term" value="F:ribonuclease P RNA binding"/>
    <property type="evidence" value="ECO:0007669"/>
    <property type="project" value="InterPro"/>
</dbReference>
<evidence type="ECO:0000256" key="4">
    <source>
        <dbReference type="ARBA" id="ARBA00023242"/>
    </source>
</evidence>
<keyword evidence="10" id="KW-1185">Reference proteome</keyword>
<dbReference type="InterPro" id="IPR002759">
    <property type="entry name" value="Pop5/Rpp14/Rnp2-like"/>
</dbReference>
<reference evidence="8" key="3">
    <citation type="submission" date="2016-07" db="EMBL/GenBank/DDBJ databases">
        <title>Evolution of pathogenesis and genome organization in the Tremellales.</title>
        <authorList>
            <person name="Cuomo C."/>
            <person name="Litvintseva A."/>
            <person name="Heitman J."/>
            <person name="Chen Y."/>
            <person name="Sun S."/>
            <person name="Springer D."/>
            <person name="Dromer F."/>
            <person name="Young S."/>
            <person name="Zeng Q."/>
            <person name="Chapman S."/>
            <person name="Gujja S."/>
            <person name="Saif S."/>
            <person name="Birren B."/>
        </authorList>
    </citation>
    <scope>NUCLEOTIDE SEQUENCE</scope>
    <source>
        <strain evidence="8">CBS 10737</strain>
    </source>
</reference>
<dbReference type="PIRSF" id="PIRSF023803">
    <property type="entry name" value="Ribonuclease_P_prd"/>
    <property type="match status" value="1"/>
</dbReference>
<feature type="coiled-coil region" evidence="6">
    <location>
        <begin position="26"/>
        <end position="56"/>
    </location>
</feature>
<dbReference type="RefSeq" id="XP_019014856.1">
    <property type="nucleotide sequence ID" value="XM_019152718.1"/>
</dbReference>
<sequence length="237" mass="27491">MVRFKNRYLLVEFLIPSSFSSNIQNNHQNEEEFMNLEEEENNILNDEDDGEDEEDEEDLDYTLKLIPKIPFLLPKYQTLLEIGDENISQQIIYKSIKGIIQDIFGDEGWSRVSSSFRVIYHSTLTTLTFIKIARPYYRLIWSSLTFLTTLSSGNNNNSKNLKIIPRVIGISGTIKKMQNLGITYHRLIIAQLINHSSSIEQNQENTIMRLSGVGNDKVKLQKESDREREEIGRLDEV</sequence>
<reference evidence="9" key="2">
    <citation type="submission" date="2013-07" db="EMBL/GenBank/DDBJ databases">
        <authorList>
            <consortium name="The Broad Institute Genome Sequencing Platform"/>
            <person name="Cuomo C."/>
            <person name="Litvintseva A."/>
            <person name="Chen Y."/>
            <person name="Heitman J."/>
            <person name="Sun S."/>
            <person name="Springer D."/>
            <person name="Dromer F."/>
            <person name="Young S.K."/>
            <person name="Zeng Q."/>
            <person name="Gargeya S."/>
            <person name="Fitzgerald M."/>
            <person name="Abouelleil A."/>
            <person name="Alvarado L."/>
            <person name="Berlin A.M."/>
            <person name="Chapman S.B."/>
            <person name="Dewar J."/>
            <person name="Goldberg J."/>
            <person name="Griggs A."/>
            <person name="Gujja S."/>
            <person name="Hansen M."/>
            <person name="Howarth C."/>
            <person name="Imamovic A."/>
            <person name="Larimer J."/>
            <person name="McCowan C."/>
            <person name="Murphy C."/>
            <person name="Pearson M."/>
            <person name="Priest M."/>
            <person name="Roberts A."/>
            <person name="Saif S."/>
            <person name="Shea T."/>
            <person name="Sykes S."/>
            <person name="Wortman J."/>
            <person name="Nusbaum C."/>
            <person name="Birren B."/>
        </authorList>
    </citation>
    <scope>NUCLEOTIDE SEQUENCE</scope>
    <source>
        <strain evidence="9">CBS 10737</strain>
    </source>
</reference>
<dbReference type="AlphaFoldDB" id="A0A1B9IDR0"/>
<reference evidence="9" key="4">
    <citation type="submission" date="2024-02" db="EMBL/GenBank/DDBJ databases">
        <title>Comparative genomics of Cryptococcus and Kwoniella reveals pathogenesis evolution and contrasting modes of karyotype evolution via chromosome fusion or intercentromeric recombination.</title>
        <authorList>
            <person name="Coelho M.A."/>
            <person name="David-Palma M."/>
            <person name="Shea T."/>
            <person name="Bowers K."/>
            <person name="McGinley-Smith S."/>
            <person name="Mohammad A.W."/>
            <person name="Gnirke A."/>
            <person name="Yurkov A.M."/>
            <person name="Nowrousian M."/>
            <person name="Sun S."/>
            <person name="Cuomo C.A."/>
            <person name="Heitman J."/>
        </authorList>
    </citation>
    <scope>NUCLEOTIDE SEQUENCE</scope>
    <source>
        <strain evidence="9">CBS 10737</strain>
    </source>
</reference>
<dbReference type="PANTHER" id="PTHR15441">
    <property type="entry name" value="RIBONUCLEASE P PROTEIN SUBUNIT P14"/>
    <property type="match status" value="1"/>
</dbReference>
<evidence type="ECO:0000256" key="5">
    <source>
        <dbReference type="PIRNR" id="PIRNR023803"/>
    </source>
</evidence>
<keyword evidence="6" id="KW-0175">Coiled coil</keyword>
<dbReference type="Gene3D" id="3.30.70.3250">
    <property type="entry name" value="Ribonuclease P, Pop5 subunit"/>
    <property type="match status" value="1"/>
</dbReference>
<dbReference type="PANTHER" id="PTHR15441:SF2">
    <property type="entry name" value="RIBONUCLEASE P_MRP PROTEIN SUBUNIT POP5"/>
    <property type="match status" value="1"/>
</dbReference>
<evidence type="ECO:0000256" key="6">
    <source>
        <dbReference type="SAM" id="Coils"/>
    </source>
</evidence>
<protein>
    <recommendedName>
        <fullName evidence="5">Ribonuclease P/MRP protein subunit POP5</fullName>
        <ecNumber evidence="5">3.1.26.5</ecNumber>
    </recommendedName>
</protein>
<comment type="function">
    <text evidence="5">Component of ribonuclease P, a protein complex that generates mature tRNA molecules by cleaving their 5'-ends.</text>
</comment>
<accession>A0A1B9IDR0</accession>
<evidence type="ECO:0000313" key="9">
    <source>
        <dbReference type="EMBL" id="WWC66479.1"/>
    </source>
</evidence>
<evidence type="ECO:0000256" key="7">
    <source>
        <dbReference type="SAM" id="MobiDB-lite"/>
    </source>
</evidence>
<dbReference type="EMBL" id="CP144519">
    <property type="protein sequence ID" value="WWC66479.1"/>
    <property type="molecule type" value="Genomic_DNA"/>
</dbReference>
<dbReference type="GO" id="GO:0001682">
    <property type="term" value="P:tRNA 5'-leader removal"/>
    <property type="evidence" value="ECO:0007669"/>
    <property type="project" value="InterPro"/>
</dbReference>
<name>A0A1B9IDR0_9TREE</name>
<keyword evidence="3 5" id="KW-0819">tRNA processing</keyword>
<feature type="region of interest" description="Disordered" evidence="7">
    <location>
        <begin position="218"/>
        <end position="237"/>
    </location>
</feature>
<comment type="similarity">
    <text evidence="2 5">Belongs to the eukaryotic/archaeal RNase P protein component 2 family.</text>
</comment>
<dbReference type="GO" id="GO:0000172">
    <property type="term" value="C:ribonuclease MRP complex"/>
    <property type="evidence" value="ECO:0007669"/>
    <property type="project" value="TreeGrafter"/>
</dbReference>
<evidence type="ECO:0000256" key="3">
    <source>
        <dbReference type="ARBA" id="ARBA00022694"/>
    </source>
</evidence>
<reference evidence="8" key="1">
    <citation type="submission" date="2013-07" db="EMBL/GenBank/DDBJ databases">
        <title>The Genome Sequence of Cryptococcus pinus CBS10737.</title>
        <authorList>
            <consortium name="The Broad Institute Genome Sequencing Platform"/>
            <person name="Cuomo C."/>
            <person name="Litvintseva A."/>
            <person name="Chen Y."/>
            <person name="Heitman J."/>
            <person name="Sun S."/>
            <person name="Springer D."/>
            <person name="Dromer F."/>
            <person name="Young S.K."/>
            <person name="Zeng Q."/>
            <person name="Gargeya S."/>
            <person name="Fitzgerald M."/>
            <person name="Abouelleil A."/>
            <person name="Alvarado L."/>
            <person name="Berlin A.M."/>
            <person name="Chapman S.B."/>
            <person name="Dewar J."/>
            <person name="Goldberg J."/>
            <person name="Griggs A."/>
            <person name="Gujja S."/>
            <person name="Hansen M."/>
            <person name="Howarth C."/>
            <person name="Imamovic A."/>
            <person name="Larimer J."/>
            <person name="McCowan C."/>
            <person name="Murphy C."/>
            <person name="Pearson M."/>
            <person name="Priest M."/>
            <person name="Roberts A."/>
            <person name="Saif S."/>
            <person name="Shea T."/>
            <person name="Sykes S."/>
            <person name="Wortman J."/>
            <person name="Nusbaum C."/>
            <person name="Birren B."/>
        </authorList>
    </citation>
    <scope>NUCLEOTIDE SEQUENCE [LARGE SCALE GENOMIC DNA]</scope>
    <source>
        <strain evidence="8">CBS 10737</strain>
    </source>
</reference>
<dbReference type="OrthoDB" id="24745at2759"/>
<evidence type="ECO:0000256" key="1">
    <source>
        <dbReference type="ARBA" id="ARBA00004123"/>
    </source>
</evidence>
<proteinExistence type="inferred from homology"/>
<dbReference type="STRING" id="1296096.A0A1B9IDR0"/>
<comment type="subcellular location">
    <subcellularLocation>
        <location evidence="1">Nucleus</location>
    </subcellularLocation>
</comment>